<evidence type="ECO:0000256" key="2">
    <source>
        <dbReference type="ARBA" id="ARBA00022598"/>
    </source>
</evidence>
<evidence type="ECO:0000313" key="7">
    <source>
        <dbReference type="EMBL" id="WVN87084.1"/>
    </source>
</evidence>
<dbReference type="PANTHER" id="PTHR47810:SF1">
    <property type="entry name" value="DNA LIGASE B"/>
    <property type="match status" value="1"/>
</dbReference>
<dbReference type="AlphaFoldDB" id="A0AAJ8JRE4"/>
<evidence type="ECO:0000259" key="6">
    <source>
        <dbReference type="Pfam" id="PF01068"/>
    </source>
</evidence>
<dbReference type="InterPro" id="IPR012310">
    <property type="entry name" value="DNA_ligase_ATP-dep_cent"/>
</dbReference>
<dbReference type="EMBL" id="CP143785">
    <property type="protein sequence ID" value="WVN87084.1"/>
    <property type="molecule type" value="Genomic_DNA"/>
</dbReference>
<dbReference type="RefSeq" id="XP_066067784.1">
    <property type="nucleotide sequence ID" value="XM_066211687.1"/>
</dbReference>
<reference evidence="7" key="2">
    <citation type="journal article" date="2022" name="Elife">
        <title>Obligate sexual reproduction of a homothallic fungus closely related to the Cryptococcus pathogenic species complex.</title>
        <authorList>
            <person name="Passer A.R."/>
            <person name="Clancey S.A."/>
            <person name="Shea T."/>
            <person name="David-Palma M."/>
            <person name="Averette A.F."/>
            <person name="Boekhout T."/>
            <person name="Porcel B.M."/>
            <person name="Nowrousian M."/>
            <person name="Cuomo C.A."/>
            <person name="Sun S."/>
            <person name="Heitman J."/>
            <person name="Coelho M.A."/>
        </authorList>
    </citation>
    <scope>NUCLEOTIDE SEQUENCE</scope>
    <source>
        <strain evidence="7">CBS 7841</strain>
    </source>
</reference>
<name>A0AAJ8JRE4_9TREE</name>
<feature type="domain" description="ATP-dependent DNA ligase family profile" evidence="6">
    <location>
        <begin position="255"/>
        <end position="468"/>
    </location>
</feature>
<keyword evidence="3" id="KW-0235">DNA replication</keyword>
<dbReference type="GO" id="GO:0003910">
    <property type="term" value="F:DNA ligase (ATP) activity"/>
    <property type="evidence" value="ECO:0007669"/>
    <property type="project" value="InterPro"/>
</dbReference>
<evidence type="ECO:0000313" key="8">
    <source>
        <dbReference type="Proteomes" id="UP000094043"/>
    </source>
</evidence>
<dbReference type="GO" id="GO:0005524">
    <property type="term" value="F:ATP binding"/>
    <property type="evidence" value="ECO:0007669"/>
    <property type="project" value="InterPro"/>
</dbReference>
<proteinExistence type="predicted"/>
<comment type="cofactor">
    <cofactor evidence="1">
        <name>a divalent metal cation</name>
        <dbReference type="ChEBI" id="CHEBI:60240"/>
    </cofactor>
</comment>
<keyword evidence="5" id="KW-0234">DNA repair</keyword>
<dbReference type="PANTHER" id="PTHR47810">
    <property type="entry name" value="DNA LIGASE"/>
    <property type="match status" value="1"/>
</dbReference>
<dbReference type="Gene3D" id="2.40.50.140">
    <property type="entry name" value="Nucleic acid-binding proteins"/>
    <property type="match status" value="1"/>
</dbReference>
<dbReference type="Pfam" id="PF01068">
    <property type="entry name" value="DNA_ligase_A_M"/>
    <property type="match status" value="1"/>
</dbReference>
<evidence type="ECO:0000256" key="4">
    <source>
        <dbReference type="ARBA" id="ARBA00022763"/>
    </source>
</evidence>
<organism evidence="7 8">
    <name type="scientific">Cryptococcus depauperatus CBS 7841</name>
    <dbReference type="NCBI Taxonomy" id="1295531"/>
    <lineage>
        <taxon>Eukaryota</taxon>
        <taxon>Fungi</taxon>
        <taxon>Dikarya</taxon>
        <taxon>Basidiomycota</taxon>
        <taxon>Agaricomycotina</taxon>
        <taxon>Tremellomycetes</taxon>
        <taxon>Tremellales</taxon>
        <taxon>Cryptococcaceae</taxon>
        <taxon>Cryptococcus</taxon>
    </lineage>
</organism>
<dbReference type="InterPro" id="IPR050326">
    <property type="entry name" value="NAD_dep_DNA_ligaseB"/>
</dbReference>
<dbReference type="SUPFAM" id="SSF56091">
    <property type="entry name" value="DNA ligase/mRNA capping enzyme, catalytic domain"/>
    <property type="match status" value="1"/>
</dbReference>
<dbReference type="Gene3D" id="3.30.470.30">
    <property type="entry name" value="DNA ligase/mRNA capping enzyme"/>
    <property type="match status" value="1"/>
</dbReference>
<dbReference type="SUPFAM" id="SSF50249">
    <property type="entry name" value="Nucleic acid-binding proteins"/>
    <property type="match status" value="1"/>
</dbReference>
<evidence type="ECO:0000256" key="1">
    <source>
        <dbReference type="ARBA" id="ARBA00001968"/>
    </source>
</evidence>
<dbReference type="GO" id="GO:0006281">
    <property type="term" value="P:DNA repair"/>
    <property type="evidence" value="ECO:0007669"/>
    <property type="project" value="UniProtKB-KW"/>
</dbReference>
<reference evidence="7" key="3">
    <citation type="submission" date="2024-01" db="EMBL/GenBank/DDBJ databases">
        <authorList>
            <person name="Coelho M.A."/>
            <person name="David-Palma M."/>
            <person name="Shea T."/>
            <person name="Sun S."/>
            <person name="Cuomo C.A."/>
            <person name="Heitman J."/>
        </authorList>
    </citation>
    <scope>NUCLEOTIDE SEQUENCE</scope>
    <source>
        <strain evidence="7">CBS 7841</strain>
    </source>
</reference>
<dbReference type="InterPro" id="IPR012340">
    <property type="entry name" value="NA-bd_OB-fold"/>
</dbReference>
<dbReference type="KEGG" id="cdep:91086472"/>
<keyword evidence="4" id="KW-0227">DNA damage</keyword>
<protein>
    <recommendedName>
        <fullName evidence="6">ATP-dependent DNA ligase family profile domain-containing protein</fullName>
    </recommendedName>
</protein>
<accession>A0AAJ8JRE4</accession>
<dbReference type="GO" id="GO:0006260">
    <property type="term" value="P:DNA replication"/>
    <property type="evidence" value="ECO:0007669"/>
    <property type="project" value="UniProtKB-KW"/>
</dbReference>
<dbReference type="GeneID" id="91086472"/>
<sequence>MDELNTRVSAENSKTRKQRIIAEYPELRQLLEFVYNPEHRMFLSSAALTTYISKLLPSAPASVPSPVTLVDLFDLLSTRRVTGNKAKETARVFLQREMVLDDKRLTDVFGKLLDRNLASGFGAKTLKDVPWTSPSERLVATPLIPASPAEESHLSSNVLQAKQPSSIPSLSRSGETTPILPGFGSLDKFEVSLGKSITPPFSSLFKSPHDIWYASRKLDGVRCLTFLDFFCPFKESTAGSSITPQLFSSHCVSRSGNPFLSLSRLQSQLSYLASFPPLSEWLSRDSTNIAATTTGCIKRLVLDGEVCLMRPKTPEEIEKAQPRDDGSSKSLSDSMWIAGDRFIEDFSGTVSAVRRQGTIEHLSYFLFDVLSWGEVSTKGALPSPLGKSFSQRIEDVSSLGQWLDDTLEKQGISKENRIVRDLVQVQVKKEEDVEEMVERAANEGWEGLIFRKDNVYKGKRSTDIRKFKKWQDAEYTVESFDTSNMRLAVSGTFSEYKALSNIWISHKGHPVSVGSGFTAQQRLRWVEHPEEILGKVVTVEFFEECEAQDRKGKGDEGKSLRFPRIKAVWDKQREI</sequence>
<keyword evidence="8" id="KW-1185">Reference proteome</keyword>
<evidence type="ECO:0000256" key="5">
    <source>
        <dbReference type="ARBA" id="ARBA00023204"/>
    </source>
</evidence>
<evidence type="ECO:0000256" key="3">
    <source>
        <dbReference type="ARBA" id="ARBA00022705"/>
    </source>
</evidence>
<gene>
    <name evidence="7" type="ORF">L203_102260</name>
</gene>
<keyword evidence="2" id="KW-0436">Ligase</keyword>
<reference evidence="7" key="1">
    <citation type="submission" date="2016-06" db="EMBL/GenBank/DDBJ databases">
        <authorList>
            <person name="Cuomo C."/>
            <person name="Litvintseva A."/>
            <person name="Heitman J."/>
            <person name="Chen Y."/>
            <person name="Sun S."/>
            <person name="Springer D."/>
            <person name="Dromer F."/>
            <person name="Young S."/>
            <person name="Zeng Q."/>
            <person name="Chapman S."/>
            <person name="Gujja S."/>
            <person name="Saif S."/>
            <person name="Birren B."/>
        </authorList>
    </citation>
    <scope>NUCLEOTIDE SEQUENCE</scope>
    <source>
        <strain evidence="7">CBS 7841</strain>
    </source>
</reference>
<dbReference type="Proteomes" id="UP000094043">
    <property type="component" value="Chromosome 2"/>
</dbReference>
<dbReference type="GO" id="GO:0006310">
    <property type="term" value="P:DNA recombination"/>
    <property type="evidence" value="ECO:0007669"/>
    <property type="project" value="InterPro"/>
</dbReference>